<sequence length="466" mass="51900">MAFVAGTTSCFGSASSSRTQWFVPRLPLPSFSSSSLTATARRRISMVTTKTSLSLFPSTILLARGSRGDIPLLSSFTNSCFPSSIRLVPQSPSAAARNTTNANTNPRGRDVVKRKKDEEEVLAVEEEEEEEEENLVGWMQMKAVDLVGSVTQAIPGPRVGRSSMPWIVAIPLAYVSFSLLIAILTTLHNFTSPKARRRFLVNKNAMLCKSIDELLEKGRDKVQQSTLEGLMQKTGFGGGDILRKYIRYALNEKPFNRKLVDNLIQLREASSLEVSQVAQILNVICRRIVKDKGLVVMDMSGYSEKGIKRKIAVQTLFGKVYYLSEKMVEIDSNLHNAILLGLTGALDHGPSKRLAEPNPAGEGEVEGSALEPHHIAYICLLEHIEPKDEIIHTVQNDLCQLKEDVRRPQDSRSCSSHERREQTLCHVEEQQNPELRRLAKDRLALPQDNGCQGDGDLRRRRRPSSP</sequence>
<gene>
    <name evidence="4" type="ORF">RHGRI_011207</name>
</gene>
<dbReference type="PANTHER" id="PTHR36793">
    <property type="entry name" value="RIBOSOMAL RNA SMALL SUBUNIT METHYLTRANSFERASE J"/>
    <property type="match status" value="1"/>
</dbReference>
<feature type="domain" description="Armadillo-like repeats" evidence="3">
    <location>
        <begin position="234"/>
        <end position="325"/>
    </location>
</feature>
<evidence type="ECO:0000313" key="5">
    <source>
        <dbReference type="Proteomes" id="UP000823749"/>
    </source>
</evidence>
<proteinExistence type="predicted"/>
<keyword evidence="2" id="KW-0812">Transmembrane</keyword>
<dbReference type="GO" id="GO:0009535">
    <property type="term" value="C:chloroplast thylakoid membrane"/>
    <property type="evidence" value="ECO:0007669"/>
    <property type="project" value="TreeGrafter"/>
</dbReference>
<dbReference type="GO" id="GO:0009941">
    <property type="term" value="C:chloroplast envelope"/>
    <property type="evidence" value="ECO:0007669"/>
    <property type="project" value="TreeGrafter"/>
</dbReference>
<dbReference type="InterPro" id="IPR055241">
    <property type="entry name" value="Armadillo_rpt_dom"/>
</dbReference>
<protein>
    <recommendedName>
        <fullName evidence="3">Armadillo-like repeats domain-containing protein</fullName>
    </recommendedName>
</protein>
<keyword evidence="2" id="KW-1133">Transmembrane helix</keyword>
<keyword evidence="5" id="KW-1185">Reference proteome</keyword>
<feature type="region of interest" description="Disordered" evidence="1">
    <location>
        <begin position="91"/>
        <end position="114"/>
    </location>
</feature>
<dbReference type="AlphaFoldDB" id="A0AAV6KL22"/>
<keyword evidence="2" id="KW-0472">Membrane</keyword>
<dbReference type="EMBL" id="JACTNZ010000004">
    <property type="protein sequence ID" value="KAG5553266.1"/>
    <property type="molecule type" value="Genomic_DNA"/>
</dbReference>
<feature type="transmembrane region" description="Helical" evidence="2">
    <location>
        <begin position="166"/>
        <end position="190"/>
    </location>
</feature>
<evidence type="ECO:0000256" key="1">
    <source>
        <dbReference type="SAM" id="MobiDB-lite"/>
    </source>
</evidence>
<name>A0AAV6KL22_9ERIC</name>
<comment type="caution">
    <text evidence="4">The sequence shown here is derived from an EMBL/GenBank/DDBJ whole genome shotgun (WGS) entry which is preliminary data.</text>
</comment>
<dbReference type="Pfam" id="PF22915">
    <property type="entry name" value="ARMH5"/>
    <property type="match status" value="1"/>
</dbReference>
<accession>A0AAV6KL22</accession>
<feature type="compositionally biased region" description="Low complexity" evidence="1">
    <location>
        <begin position="94"/>
        <end position="105"/>
    </location>
</feature>
<organism evidence="4 5">
    <name type="scientific">Rhododendron griersonianum</name>
    <dbReference type="NCBI Taxonomy" id="479676"/>
    <lineage>
        <taxon>Eukaryota</taxon>
        <taxon>Viridiplantae</taxon>
        <taxon>Streptophyta</taxon>
        <taxon>Embryophyta</taxon>
        <taxon>Tracheophyta</taxon>
        <taxon>Spermatophyta</taxon>
        <taxon>Magnoliopsida</taxon>
        <taxon>eudicotyledons</taxon>
        <taxon>Gunneridae</taxon>
        <taxon>Pentapetalae</taxon>
        <taxon>asterids</taxon>
        <taxon>Ericales</taxon>
        <taxon>Ericaceae</taxon>
        <taxon>Ericoideae</taxon>
        <taxon>Rhodoreae</taxon>
        <taxon>Rhododendron</taxon>
    </lineage>
</organism>
<dbReference type="Proteomes" id="UP000823749">
    <property type="component" value="Chromosome 4"/>
</dbReference>
<evidence type="ECO:0000259" key="3">
    <source>
        <dbReference type="Pfam" id="PF22915"/>
    </source>
</evidence>
<evidence type="ECO:0000256" key="2">
    <source>
        <dbReference type="SAM" id="Phobius"/>
    </source>
</evidence>
<dbReference type="PANTHER" id="PTHR36793:SF1">
    <property type="entry name" value="RIBOSOMAL RNA SMALL SUBUNIT METHYLTRANSFERASE J"/>
    <property type="match status" value="1"/>
</dbReference>
<reference evidence="4" key="1">
    <citation type="submission" date="2020-08" db="EMBL/GenBank/DDBJ databases">
        <title>Plant Genome Project.</title>
        <authorList>
            <person name="Zhang R.-G."/>
        </authorList>
    </citation>
    <scope>NUCLEOTIDE SEQUENCE</scope>
    <source>
        <strain evidence="4">WSP0</strain>
        <tissue evidence="4">Leaf</tissue>
    </source>
</reference>
<evidence type="ECO:0000313" key="4">
    <source>
        <dbReference type="EMBL" id="KAG5553266.1"/>
    </source>
</evidence>
<feature type="region of interest" description="Disordered" evidence="1">
    <location>
        <begin position="441"/>
        <end position="466"/>
    </location>
</feature>